<evidence type="ECO:0000256" key="3">
    <source>
        <dbReference type="ARBA" id="ARBA00005201"/>
    </source>
</evidence>
<dbReference type="AlphaFoldDB" id="A0A5M4FGS9"/>
<keyword evidence="7 15" id="KW-0548">Nucleotidyltransferase</keyword>
<evidence type="ECO:0000256" key="5">
    <source>
        <dbReference type="ARBA" id="ARBA00022643"/>
    </source>
</evidence>
<dbReference type="Gene3D" id="2.40.30.30">
    <property type="entry name" value="Riboflavin kinase-like"/>
    <property type="match status" value="1"/>
</dbReference>
<dbReference type="NCBIfam" id="TIGR00125">
    <property type="entry name" value="cyt_tran_rel"/>
    <property type="match status" value="1"/>
</dbReference>
<dbReference type="CDD" id="cd02064">
    <property type="entry name" value="FAD_synthetase_N"/>
    <property type="match status" value="1"/>
</dbReference>
<comment type="catalytic activity">
    <reaction evidence="13 15">
        <text>riboflavin + ATP = FMN + ADP + H(+)</text>
        <dbReference type="Rhea" id="RHEA:14357"/>
        <dbReference type="ChEBI" id="CHEBI:15378"/>
        <dbReference type="ChEBI" id="CHEBI:30616"/>
        <dbReference type="ChEBI" id="CHEBI:57986"/>
        <dbReference type="ChEBI" id="CHEBI:58210"/>
        <dbReference type="ChEBI" id="CHEBI:456216"/>
        <dbReference type="EC" id="2.7.1.26"/>
    </reaction>
</comment>
<organism evidence="17 18">
    <name type="scientific">Aeromicrobium ginsengisoli</name>
    <dbReference type="NCBI Taxonomy" id="363867"/>
    <lineage>
        <taxon>Bacteria</taxon>
        <taxon>Bacillati</taxon>
        <taxon>Actinomycetota</taxon>
        <taxon>Actinomycetes</taxon>
        <taxon>Propionibacteriales</taxon>
        <taxon>Nocardioidaceae</taxon>
        <taxon>Aeromicrobium</taxon>
    </lineage>
</organism>
<dbReference type="GO" id="GO:0005524">
    <property type="term" value="F:ATP binding"/>
    <property type="evidence" value="ECO:0007669"/>
    <property type="project" value="UniProtKB-UniRule"/>
</dbReference>
<keyword evidence="4 15" id="KW-0285">Flavoprotein</keyword>
<comment type="pathway">
    <text evidence="3 15">Cofactor biosynthesis; FMN biosynthesis; FMN from riboflavin (ATP route): step 1/1.</text>
</comment>
<name>A0A5M4FGS9_9ACTN</name>
<evidence type="ECO:0000256" key="6">
    <source>
        <dbReference type="ARBA" id="ARBA00022679"/>
    </source>
</evidence>
<comment type="similarity">
    <text evidence="15">Belongs to the ribF family.</text>
</comment>
<evidence type="ECO:0000256" key="15">
    <source>
        <dbReference type="PIRNR" id="PIRNR004491"/>
    </source>
</evidence>
<dbReference type="InterPro" id="IPR002606">
    <property type="entry name" value="Riboflavin_kinase_bac"/>
</dbReference>
<keyword evidence="9 15" id="KW-0418">Kinase</keyword>
<evidence type="ECO:0000256" key="7">
    <source>
        <dbReference type="ARBA" id="ARBA00022695"/>
    </source>
</evidence>
<dbReference type="NCBIfam" id="NF004160">
    <property type="entry name" value="PRK05627.1-3"/>
    <property type="match status" value="1"/>
</dbReference>
<evidence type="ECO:0000256" key="10">
    <source>
        <dbReference type="ARBA" id="ARBA00022827"/>
    </source>
</evidence>
<evidence type="ECO:0000256" key="1">
    <source>
        <dbReference type="ARBA" id="ARBA00002121"/>
    </source>
</evidence>
<dbReference type="OrthoDB" id="9803667at2"/>
<keyword evidence="11 15" id="KW-0067">ATP-binding</keyword>
<evidence type="ECO:0000256" key="11">
    <source>
        <dbReference type="ARBA" id="ARBA00022840"/>
    </source>
</evidence>
<dbReference type="PANTHER" id="PTHR22749">
    <property type="entry name" value="RIBOFLAVIN KINASE/FMN ADENYLYLTRANSFERASE"/>
    <property type="match status" value="1"/>
</dbReference>
<sequence length="308" mass="33491">MIWRDFRGAATDPRSEPSAVTVGNFDGVHKGHQHVLARTRELAGGLPVIAVTFVPHPLAVVRPEQAPTRLTTIERRVELLRAAGADEIRILNFTAEMASWSPQEFVDRVLVEQLSAALVAVGDNFRFGAKASGDTTFLREAGERAGFAVDGLALDGGAVPYSSTIVRTFVAEGRLVEAAEVLGRPHEVSGIVTKGDQRGRELGFPTANVPVDDAYAVPPDGVYAGWLVRADGERLPAAISVGTNPTFDGVERRVESYVLDRTDLDLYGEAIRVELVDRLRGMVKYEGIDPLIAQMHQDVEKTRQILQT</sequence>
<dbReference type="UniPathway" id="UPA00276">
    <property type="reaction ID" value="UER00406"/>
</dbReference>
<dbReference type="GO" id="GO:0003919">
    <property type="term" value="F:FMN adenylyltransferase activity"/>
    <property type="evidence" value="ECO:0007669"/>
    <property type="project" value="UniProtKB-UniRule"/>
</dbReference>
<reference evidence="17" key="1">
    <citation type="submission" date="2019-09" db="EMBL/GenBank/DDBJ databases">
        <authorList>
            <person name="Li J."/>
        </authorList>
    </citation>
    <scope>NUCLEOTIDE SEQUENCE [LARGE SCALE GENOMIC DNA]</scope>
    <source>
        <strain evidence="17">JCM 14732</strain>
    </source>
</reference>
<dbReference type="GO" id="GO:0009398">
    <property type="term" value="P:FMN biosynthetic process"/>
    <property type="evidence" value="ECO:0007669"/>
    <property type="project" value="UniProtKB-UniRule"/>
</dbReference>
<evidence type="ECO:0000256" key="9">
    <source>
        <dbReference type="ARBA" id="ARBA00022777"/>
    </source>
</evidence>
<dbReference type="EMBL" id="SDPQ02000002">
    <property type="protein sequence ID" value="KAA1398350.1"/>
    <property type="molecule type" value="Genomic_DNA"/>
</dbReference>
<comment type="pathway">
    <text evidence="2 15">Cofactor biosynthesis; FAD biosynthesis; FAD from FMN: step 1/1.</text>
</comment>
<dbReference type="Pfam" id="PF06574">
    <property type="entry name" value="FAD_syn"/>
    <property type="match status" value="1"/>
</dbReference>
<dbReference type="UniPathway" id="UPA00277">
    <property type="reaction ID" value="UER00407"/>
</dbReference>
<dbReference type="SUPFAM" id="SSF52374">
    <property type="entry name" value="Nucleotidylyl transferase"/>
    <property type="match status" value="1"/>
</dbReference>
<comment type="function">
    <text evidence="1">Catalyzes the phosphorylation of riboflavin to FMN followed by the adenylation of FMN to FAD.</text>
</comment>
<keyword evidence="6 15" id="KW-0808">Transferase</keyword>
<keyword evidence="10 15" id="KW-0274">FAD</keyword>
<dbReference type="Gene3D" id="3.40.50.620">
    <property type="entry name" value="HUPs"/>
    <property type="match status" value="1"/>
</dbReference>
<keyword evidence="5 15" id="KW-0288">FMN</keyword>
<dbReference type="GO" id="GO:0009231">
    <property type="term" value="P:riboflavin biosynthetic process"/>
    <property type="evidence" value="ECO:0007669"/>
    <property type="project" value="InterPro"/>
</dbReference>
<dbReference type="GO" id="GO:0008531">
    <property type="term" value="F:riboflavin kinase activity"/>
    <property type="evidence" value="ECO:0007669"/>
    <property type="project" value="UniProtKB-UniRule"/>
</dbReference>
<dbReference type="InterPro" id="IPR004821">
    <property type="entry name" value="Cyt_trans-like"/>
</dbReference>
<accession>A0A5M4FGS9</accession>
<dbReference type="InterPro" id="IPR023465">
    <property type="entry name" value="Riboflavin_kinase_dom_sf"/>
</dbReference>
<evidence type="ECO:0000256" key="12">
    <source>
        <dbReference type="ARBA" id="ARBA00023268"/>
    </source>
</evidence>
<evidence type="ECO:0000256" key="13">
    <source>
        <dbReference type="ARBA" id="ARBA00047880"/>
    </source>
</evidence>
<dbReference type="NCBIfam" id="TIGR00083">
    <property type="entry name" value="ribF"/>
    <property type="match status" value="1"/>
</dbReference>
<evidence type="ECO:0000313" key="18">
    <source>
        <dbReference type="Proteomes" id="UP000380867"/>
    </source>
</evidence>
<dbReference type="EC" id="2.7.7.2" evidence="15"/>
<dbReference type="Pfam" id="PF01687">
    <property type="entry name" value="Flavokinase"/>
    <property type="match status" value="1"/>
</dbReference>
<dbReference type="PANTHER" id="PTHR22749:SF6">
    <property type="entry name" value="RIBOFLAVIN KINASE"/>
    <property type="match status" value="1"/>
</dbReference>
<dbReference type="EC" id="2.7.1.26" evidence="15"/>
<dbReference type="InterPro" id="IPR015865">
    <property type="entry name" value="Riboflavin_kinase_bac/euk"/>
</dbReference>
<comment type="catalytic activity">
    <reaction evidence="14 15">
        <text>FMN + ATP + H(+) = FAD + diphosphate</text>
        <dbReference type="Rhea" id="RHEA:17237"/>
        <dbReference type="ChEBI" id="CHEBI:15378"/>
        <dbReference type="ChEBI" id="CHEBI:30616"/>
        <dbReference type="ChEBI" id="CHEBI:33019"/>
        <dbReference type="ChEBI" id="CHEBI:57692"/>
        <dbReference type="ChEBI" id="CHEBI:58210"/>
        <dbReference type="EC" id="2.7.7.2"/>
    </reaction>
</comment>
<keyword evidence="18" id="KW-1185">Reference proteome</keyword>
<evidence type="ECO:0000256" key="4">
    <source>
        <dbReference type="ARBA" id="ARBA00022630"/>
    </source>
</evidence>
<dbReference type="RefSeq" id="WP_149689776.1">
    <property type="nucleotide sequence ID" value="NZ_SDPQ02000002.1"/>
</dbReference>
<dbReference type="SUPFAM" id="SSF82114">
    <property type="entry name" value="Riboflavin kinase-like"/>
    <property type="match status" value="1"/>
</dbReference>
<evidence type="ECO:0000259" key="16">
    <source>
        <dbReference type="SMART" id="SM00904"/>
    </source>
</evidence>
<dbReference type="FunFam" id="3.40.50.620:FF:000021">
    <property type="entry name" value="Riboflavin biosynthesis protein"/>
    <property type="match status" value="1"/>
</dbReference>
<dbReference type="GO" id="GO:0006747">
    <property type="term" value="P:FAD biosynthetic process"/>
    <property type="evidence" value="ECO:0007669"/>
    <property type="project" value="UniProtKB-UniRule"/>
</dbReference>
<evidence type="ECO:0000256" key="8">
    <source>
        <dbReference type="ARBA" id="ARBA00022741"/>
    </source>
</evidence>
<dbReference type="InterPro" id="IPR014729">
    <property type="entry name" value="Rossmann-like_a/b/a_fold"/>
</dbReference>
<dbReference type="InterPro" id="IPR023468">
    <property type="entry name" value="Riboflavin_kinase"/>
</dbReference>
<gene>
    <name evidence="17" type="ORF">ESP70_012330</name>
</gene>
<dbReference type="FunFam" id="2.40.30.30:FF:000003">
    <property type="entry name" value="Riboflavin biosynthesis protein"/>
    <property type="match status" value="1"/>
</dbReference>
<evidence type="ECO:0000313" key="17">
    <source>
        <dbReference type="EMBL" id="KAA1398350.1"/>
    </source>
</evidence>
<protein>
    <recommendedName>
        <fullName evidence="15">Riboflavin biosynthesis protein</fullName>
    </recommendedName>
    <domain>
        <recommendedName>
            <fullName evidence="15">Riboflavin kinase</fullName>
            <ecNumber evidence="15">2.7.1.26</ecNumber>
        </recommendedName>
        <alternativeName>
            <fullName evidence="15">Flavokinase</fullName>
        </alternativeName>
    </domain>
    <domain>
        <recommendedName>
            <fullName evidence="15">FMN adenylyltransferase</fullName>
            <ecNumber evidence="15">2.7.7.2</ecNumber>
        </recommendedName>
        <alternativeName>
            <fullName evidence="15">FAD pyrophosphorylase</fullName>
        </alternativeName>
        <alternativeName>
            <fullName evidence="15">FAD synthase</fullName>
        </alternativeName>
    </domain>
</protein>
<proteinExistence type="inferred from homology"/>
<comment type="caution">
    <text evidence="17">The sequence shown here is derived from an EMBL/GenBank/DDBJ whole genome shotgun (WGS) entry which is preliminary data.</text>
</comment>
<feature type="domain" description="Riboflavin kinase" evidence="16">
    <location>
        <begin position="181"/>
        <end position="307"/>
    </location>
</feature>
<evidence type="ECO:0000256" key="14">
    <source>
        <dbReference type="ARBA" id="ARBA00049494"/>
    </source>
</evidence>
<dbReference type="Proteomes" id="UP000380867">
    <property type="component" value="Unassembled WGS sequence"/>
</dbReference>
<keyword evidence="8 15" id="KW-0547">Nucleotide-binding</keyword>
<evidence type="ECO:0000256" key="2">
    <source>
        <dbReference type="ARBA" id="ARBA00004726"/>
    </source>
</evidence>
<keyword evidence="12" id="KW-0511">Multifunctional enzyme</keyword>
<dbReference type="PIRSF" id="PIRSF004491">
    <property type="entry name" value="FAD_Synth"/>
    <property type="match status" value="1"/>
</dbReference>
<dbReference type="SMART" id="SM00904">
    <property type="entry name" value="Flavokinase"/>
    <property type="match status" value="1"/>
</dbReference>
<dbReference type="InterPro" id="IPR015864">
    <property type="entry name" value="FAD_synthase"/>
</dbReference>